<dbReference type="RefSeq" id="WP_012565454.1">
    <property type="nucleotide sequence ID" value="NC_011420.2"/>
</dbReference>
<keyword evidence="3" id="KW-0813">Transport</keyword>
<dbReference type="PANTHER" id="PTHR30433">
    <property type="entry name" value="CHEMOTAXIS PROTEIN MOTA"/>
    <property type="match status" value="1"/>
</dbReference>
<evidence type="ECO:0000256" key="13">
    <source>
        <dbReference type="SAM" id="Phobius"/>
    </source>
</evidence>
<keyword evidence="8" id="KW-0283">Flagellar rotation</keyword>
<evidence type="ECO:0000259" key="15">
    <source>
        <dbReference type="Pfam" id="PF20560"/>
    </source>
</evidence>
<dbReference type="InterPro" id="IPR022522">
    <property type="entry name" value="Flagellar_motor_stator_MotA"/>
</dbReference>
<dbReference type="GO" id="GO:1902600">
    <property type="term" value="P:proton transmembrane transport"/>
    <property type="evidence" value="ECO:0007669"/>
    <property type="project" value="UniProtKB-KW"/>
</dbReference>
<keyword evidence="9" id="KW-0375">Hydrogen ion transport</keyword>
<evidence type="ECO:0000256" key="4">
    <source>
        <dbReference type="ARBA" id="ARBA00022475"/>
    </source>
</evidence>
<keyword evidence="7 13" id="KW-0812">Transmembrane</keyword>
<evidence type="ECO:0000256" key="7">
    <source>
        <dbReference type="ARBA" id="ARBA00022692"/>
    </source>
</evidence>
<feature type="transmembrane region" description="Helical" evidence="13">
    <location>
        <begin position="29"/>
        <end position="48"/>
    </location>
</feature>
<evidence type="ECO:0000256" key="9">
    <source>
        <dbReference type="ARBA" id="ARBA00022781"/>
    </source>
</evidence>
<proteinExistence type="inferred from homology"/>
<dbReference type="InterPro" id="IPR046786">
    <property type="entry name" value="MotA_N"/>
</dbReference>
<organism evidence="16 17">
    <name type="scientific">Rhodospirillum centenum (strain ATCC 51521 / SW)</name>
    <dbReference type="NCBI Taxonomy" id="414684"/>
    <lineage>
        <taxon>Bacteria</taxon>
        <taxon>Pseudomonadati</taxon>
        <taxon>Pseudomonadota</taxon>
        <taxon>Alphaproteobacteria</taxon>
        <taxon>Rhodospirillales</taxon>
        <taxon>Rhodospirillaceae</taxon>
        <taxon>Rhodospirillum</taxon>
    </lineage>
</organism>
<dbReference type="EMBL" id="CP000613">
    <property type="protein sequence ID" value="ACI97663.1"/>
    <property type="molecule type" value="Genomic_DNA"/>
</dbReference>
<keyword evidence="5" id="KW-0145">Chemotaxis</keyword>
<gene>
    <name evidence="16" type="primary">motA</name>
    <name evidence="16" type="ordered locus">RC1_0214</name>
</gene>
<dbReference type="Pfam" id="PF01618">
    <property type="entry name" value="MotA_ExbB"/>
    <property type="match status" value="1"/>
</dbReference>
<keyword evidence="17" id="KW-1185">Reference proteome</keyword>
<dbReference type="InterPro" id="IPR047055">
    <property type="entry name" value="MotA-like"/>
</dbReference>
<evidence type="ECO:0000256" key="6">
    <source>
        <dbReference type="ARBA" id="ARBA00022519"/>
    </source>
</evidence>
<evidence type="ECO:0000313" key="16">
    <source>
        <dbReference type="EMBL" id="ACI97663.1"/>
    </source>
</evidence>
<evidence type="ECO:0000256" key="2">
    <source>
        <dbReference type="ARBA" id="ARBA00008038"/>
    </source>
</evidence>
<dbReference type="OrthoDB" id="9782603at2"/>
<evidence type="ECO:0000256" key="11">
    <source>
        <dbReference type="ARBA" id="ARBA00023065"/>
    </source>
</evidence>
<feature type="domain" description="MotA/TolQ/ExbB proton channel" evidence="14">
    <location>
        <begin position="124"/>
        <end position="230"/>
    </location>
</feature>
<keyword evidence="6" id="KW-0997">Cell inner membrane</keyword>
<evidence type="ECO:0000256" key="10">
    <source>
        <dbReference type="ARBA" id="ARBA00022989"/>
    </source>
</evidence>
<reference evidence="16 17" key="1">
    <citation type="journal article" date="2010" name="BMC Genomics">
        <title>Metabolic flexibility revealed in the genome of the cyst-forming alpha-1 proteobacterium Rhodospirillum centenum.</title>
        <authorList>
            <person name="Lu Y.K."/>
            <person name="Marden J."/>
            <person name="Han M."/>
            <person name="Swingley W.D."/>
            <person name="Mastrian S.D."/>
            <person name="Chowdhury S.R."/>
            <person name="Hao J."/>
            <person name="Helmy T."/>
            <person name="Kim S."/>
            <person name="Kurdoglu A.A."/>
            <person name="Matthies H.J."/>
            <person name="Rollo D."/>
            <person name="Stothard P."/>
            <person name="Blankenship R.E."/>
            <person name="Bauer C.E."/>
            <person name="Touchman J.W."/>
        </authorList>
    </citation>
    <scope>NUCLEOTIDE SEQUENCE [LARGE SCALE GENOMIC DNA]</scope>
    <source>
        <strain evidence="17">ATCC 51521 / SW</strain>
    </source>
</reference>
<dbReference type="NCBIfam" id="TIGR03818">
    <property type="entry name" value="MotA1"/>
    <property type="match status" value="1"/>
</dbReference>
<dbReference type="InterPro" id="IPR002898">
    <property type="entry name" value="MotA_ExbB_proton_chnl"/>
</dbReference>
<evidence type="ECO:0000259" key="14">
    <source>
        <dbReference type="Pfam" id="PF01618"/>
    </source>
</evidence>
<comment type="subcellular location">
    <subcellularLocation>
        <location evidence="1">Cell inner membrane</location>
        <topology evidence="1">Multi-pass membrane protein</topology>
    </subcellularLocation>
</comment>
<keyword evidence="10 13" id="KW-1133">Transmembrane helix</keyword>
<dbReference type="HOGENOM" id="CLU_068213_0_0_5"/>
<name>B6IQC7_RHOCS</name>
<dbReference type="Proteomes" id="UP000001591">
    <property type="component" value="Chromosome"/>
</dbReference>
<evidence type="ECO:0000256" key="1">
    <source>
        <dbReference type="ARBA" id="ARBA00004429"/>
    </source>
</evidence>
<protein>
    <submittedName>
        <fullName evidence="16">Chemotaxis MotA protein</fullName>
    </submittedName>
</protein>
<dbReference type="AlphaFoldDB" id="B6IQC7"/>
<feature type="domain" description="Motility protein A N-terminal" evidence="15">
    <location>
        <begin position="4"/>
        <end position="93"/>
    </location>
</feature>
<feature type="transmembrane region" description="Helical" evidence="13">
    <location>
        <begin position="197"/>
        <end position="220"/>
    </location>
</feature>
<feature type="transmembrane region" description="Helical" evidence="13">
    <location>
        <begin position="164"/>
        <end position="185"/>
    </location>
</feature>
<dbReference type="GO" id="GO:0071978">
    <property type="term" value="P:bacterial-type flagellum-dependent swarming motility"/>
    <property type="evidence" value="ECO:0007669"/>
    <property type="project" value="InterPro"/>
</dbReference>
<dbReference type="PROSITE" id="PS01307">
    <property type="entry name" value="MOTA"/>
    <property type="match status" value="1"/>
</dbReference>
<keyword evidence="4" id="KW-1003">Cell membrane</keyword>
<keyword evidence="11" id="KW-0406">Ion transport</keyword>
<evidence type="ECO:0000256" key="3">
    <source>
        <dbReference type="ARBA" id="ARBA00022448"/>
    </source>
</evidence>
<accession>B6IQC7</accession>
<dbReference type="InterPro" id="IPR000540">
    <property type="entry name" value="Flag_MotA_CS"/>
</dbReference>
<dbReference type="eggNOG" id="COG1291">
    <property type="taxonomic scope" value="Bacteria"/>
</dbReference>
<dbReference type="PANTHER" id="PTHR30433:SF4">
    <property type="entry name" value="MOTILITY PROTEIN A"/>
    <property type="match status" value="1"/>
</dbReference>
<dbReference type="GO" id="GO:0005886">
    <property type="term" value="C:plasma membrane"/>
    <property type="evidence" value="ECO:0007669"/>
    <property type="project" value="UniProtKB-SubCell"/>
</dbReference>
<dbReference type="Pfam" id="PF20560">
    <property type="entry name" value="MotA_N"/>
    <property type="match status" value="1"/>
</dbReference>
<keyword evidence="12 13" id="KW-0472">Membrane</keyword>
<comment type="similarity">
    <text evidence="2">Belongs to the MotA family.</text>
</comment>
<evidence type="ECO:0000313" key="17">
    <source>
        <dbReference type="Proteomes" id="UP000001591"/>
    </source>
</evidence>
<evidence type="ECO:0000256" key="5">
    <source>
        <dbReference type="ARBA" id="ARBA00022500"/>
    </source>
</evidence>
<sequence>MNLIIGSIIVIGSVLGGFAALGGNLGVLWQPFEVLIICGGAVGAFVIANPSQVRRDTVLALRELFRGTRRKQGDYLDLLGALYTVLRMARTKGLLSLEKDIERPEDSQIFQQFPSVLGHERAMRFLTDYLRLMSLGADRSHEMEALMEEELSTLQKELQRVSHALHVVAEGLPALGIVAAVLGMIKAMGSIAAPPEVLGHMIGGALVGTFMGVLLSYGFIGPLAGAAHRMRDEELKYFQCMKAGLTAYLHGSAPAICVEHARKVLYSEVQPSFYDVEEVTTAAAARLTERQKAA</sequence>
<evidence type="ECO:0000256" key="8">
    <source>
        <dbReference type="ARBA" id="ARBA00022779"/>
    </source>
</evidence>
<evidence type="ECO:0000256" key="12">
    <source>
        <dbReference type="ARBA" id="ARBA00023136"/>
    </source>
</evidence>
<dbReference type="KEGG" id="rce:RC1_0214"/>
<dbReference type="STRING" id="414684.RC1_0214"/>
<dbReference type="GO" id="GO:0006935">
    <property type="term" value="P:chemotaxis"/>
    <property type="evidence" value="ECO:0007669"/>
    <property type="project" value="UniProtKB-KW"/>
</dbReference>